<sequence>MSRNALSRAGHRARRDRVDPLLVNLDLASEAGMAIAGTAVGDVAAANAACLLAAGEDGYSSGDDINESEEAQAAALRATLLARLAADEASTAQRAADEEQRDYARNGAVLDQTVVARRLDLLRAFAGHLQKVGKHRAAILARLAEPLAEEHWMLSPECHQQMVDALQGMCGLVNRLPDIAAAAQHCATAPLPSAGEDADPDAADSERQIAQMERLVHEVEQAVEWIQTDQGAHAPLPTFST</sequence>
<dbReference type="EMBL" id="JANBUN010000942">
    <property type="protein sequence ID" value="KAJ2800474.1"/>
    <property type="molecule type" value="Genomic_DNA"/>
</dbReference>
<dbReference type="Proteomes" id="UP001140087">
    <property type="component" value="Unassembled WGS sequence"/>
</dbReference>
<name>A0ACC1L3T7_9FUNG</name>
<comment type="caution">
    <text evidence="1">The sequence shown here is derived from an EMBL/GenBank/DDBJ whole genome shotgun (WGS) entry which is preliminary data.</text>
</comment>
<protein>
    <submittedName>
        <fullName evidence="1">Uncharacterized protein</fullName>
    </submittedName>
</protein>
<accession>A0ACC1L3T7</accession>
<evidence type="ECO:0000313" key="2">
    <source>
        <dbReference type="Proteomes" id="UP001140087"/>
    </source>
</evidence>
<organism evidence="1 2">
    <name type="scientific">Coemansia helicoidea</name>
    <dbReference type="NCBI Taxonomy" id="1286919"/>
    <lineage>
        <taxon>Eukaryota</taxon>
        <taxon>Fungi</taxon>
        <taxon>Fungi incertae sedis</taxon>
        <taxon>Zoopagomycota</taxon>
        <taxon>Kickxellomycotina</taxon>
        <taxon>Kickxellomycetes</taxon>
        <taxon>Kickxellales</taxon>
        <taxon>Kickxellaceae</taxon>
        <taxon>Coemansia</taxon>
    </lineage>
</organism>
<proteinExistence type="predicted"/>
<gene>
    <name evidence="1" type="ORF">H4R21_003164</name>
</gene>
<keyword evidence="2" id="KW-1185">Reference proteome</keyword>
<evidence type="ECO:0000313" key="1">
    <source>
        <dbReference type="EMBL" id="KAJ2800474.1"/>
    </source>
</evidence>
<reference evidence="1" key="1">
    <citation type="submission" date="2022-07" db="EMBL/GenBank/DDBJ databases">
        <title>Phylogenomic reconstructions and comparative analyses of Kickxellomycotina fungi.</title>
        <authorList>
            <person name="Reynolds N.K."/>
            <person name="Stajich J.E."/>
            <person name="Barry K."/>
            <person name="Grigoriev I.V."/>
            <person name="Crous P."/>
            <person name="Smith M.E."/>
        </authorList>
    </citation>
    <scope>NUCLEOTIDE SEQUENCE</scope>
    <source>
        <strain evidence="1">BCRC 34780</strain>
    </source>
</reference>